<keyword evidence="3" id="KW-1185">Reference proteome</keyword>
<dbReference type="PANTHER" id="PTHR22145:SF2">
    <property type="entry name" value="SI:CH211-266K22.6"/>
    <property type="match status" value="1"/>
</dbReference>
<organism evidence="2 3">
    <name type="scientific">Patella caerulea</name>
    <name type="common">Rayed Mediterranean limpet</name>
    <dbReference type="NCBI Taxonomy" id="87958"/>
    <lineage>
        <taxon>Eukaryota</taxon>
        <taxon>Metazoa</taxon>
        <taxon>Spiralia</taxon>
        <taxon>Lophotrochozoa</taxon>
        <taxon>Mollusca</taxon>
        <taxon>Gastropoda</taxon>
        <taxon>Patellogastropoda</taxon>
        <taxon>Patelloidea</taxon>
        <taxon>Patellidae</taxon>
        <taxon>Patella</taxon>
    </lineage>
</organism>
<gene>
    <name evidence="2" type="ORF">SNE40_008411</name>
</gene>
<feature type="compositionally biased region" description="Basic and acidic residues" evidence="1">
    <location>
        <begin position="130"/>
        <end position="143"/>
    </location>
</feature>
<feature type="region of interest" description="Disordered" evidence="1">
    <location>
        <begin position="82"/>
        <end position="143"/>
    </location>
</feature>
<comment type="caution">
    <text evidence="2">The sequence shown here is derived from an EMBL/GenBank/DDBJ whole genome shotgun (WGS) entry which is preliminary data.</text>
</comment>
<reference evidence="2 3" key="1">
    <citation type="submission" date="2024-01" db="EMBL/GenBank/DDBJ databases">
        <title>The genome of the rayed Mediterranean limpet Patella caerulea (Linnaeus, 1758).</title>
        <authorList>
            <person name="Anh-Thu Weber A."/>
            <person name="Halstead-Nussloch G."/>
        </authorList>
    </citation>
    <scope>NUCLEOTIDE SEQUENCE [LARGE SCALE GENOMIC DNA]</scope>
    <source>
        <strain evidence="2">AATW-2023a</strain>
        <tissue evidence="2">Whole specimen</tissue>
    </source>
</reference>
<evidence type="ECO:0000313" key="2">
    <source>
        <dbReference type="EMBL" id="KAK6186363.1"/>
    </source>
</evidence>
<evidence type="ECO:0000313" key="3">
    <source>
        <dbReference type="Proteomes" id="UP001347796"/>
    </source>
</evidence>
<accession>A0AAN8K5K6</accession>
<proteinExistence type="predicted"/>
<feature type="region of interest" description="Disordered" evidence="1">
    <location>
        <begin position="301"/>
        <end position="327"/>
    </location>
</feature>
<feature type="region of interest" description="Disordered" evidence="1">
    <location>
        <begin position="185"/>
        <end position="204"/>
    </location>
</feature>
<dbReference type="InterPro" id="IPR029266">
    <property type="entry name" value="FAM217"/>
</dbReference>
<sequence>MERELTELFVIQPDKLYVPPTNFYKLSQDANAQAKLYPVQNKTTDSLSQVYHSQLAASLKAFQDKKWRPLNENRIEPMVLRCRPQSSASSSRPKSSICKGITSSMTPTPNPPSRPRSVPSDKLQPTNSYRRPETPEVKPGKFDTLDPEILAKLIGKERPESVYGERCVTDQSDVDASDEDVCSASGIDSDASTLENGVEPEVDSDRKVPDLNLRPETLDAIYVPEDRKERKRYDFDANNVDIPPYEFQCPIPKAYQHLEFSIIAKQGLSWRSLTEMPQSKNIERFFDRLISLEKMQQETVESEIRVKSRPQSRRQLSSRTGSAKSRDKRCSNSCLQLACVGDCPDKTANDICKTCLQTFCNGSCLMSYEQHMRQPRTEEAPKVAPRQNPRCCSSCLKKHTAKFINANNTLLGRPRSGNATFSRGINYIKPRDLRPKSAAVISSTSLQQLEDLGIEPCQSTSRPSTAMSGRPRSRNGLLPGKSFSSNRKCSITDPRPKSTIKVRSKSATVRLRSNMTPS</sequence>
<protein>
    <submittedName>
        <fullName evidence="2">Uncharacterized protein</fullName>
    </submittedName>
</protein>
<feature type="compositionally biased region" description="Polar residues" evidence="1">
    <location>
        <begin position="457"/>
        <end position="467"/>
    </location>
</feature>
<dbReference type="PANTHER" id="PTHR22145">
    <property type="entry name" value="SI:CH211-266K22.6"/>
    <property type="match status" value="1"/>
</dbReference>
<evidence type="ECO:0000256" key="1">
    <source>
        <dbReference type="SAM" id="MobiDB-lite"/>
    </source>
</evidence>
<dbReference type="Pfam" id="PF15344">
    <property type="entry name" value="FAM217"/>
    <property type="match status" value="1"/>
</dbReference>
<feature type="compositionally biased region" description="Low complexity" evidence="1">
    <location>
        <begin position="86"/>
        <end position="107"/>
    </location>
</feature>
<dbReference type="AlphaFoldDB" id="A0AAN8K5K6"/>
<feature type="region of interest" description="Disordered" evidence="1">
    <location>
        <begin position="456"/>
        <end position="518"/>
    </location>
</feature>
<dbReference type="EMBL" id="JAZGQO010000006">
    <property type="protein sequence ID" value="KAK6186363.1"/>
    <property type="molecule type" value="Genomic_DNA"/>
</dbReference>
<dbReference type="Proteomes" id="UP001347796">
    <property type="component" value="Unassembled WGS sequence"/>
</dbReference>
<name>A0AAN8K5K6_PATCE</name>
<feature type="compositionally biased region" description="Polar residues" evidence="1">
    <location>
        <begin position="505"/>
        <end position="518"/>
    </location>
</feature>